<evidence type="ECO:0000256" key="1">
    <source>
        <dbReference type="ARBA" id="ARBA00022552"/>
    </source>
</evidence>
<dbReference type="GO" id="GO:0006364">
    <property type="term" value="P:rRNA processing"/>
    <property type="evidence" value="ECO:0007669"/>
    <property type="project" value="UniProtKB-KW"/>
</dbReference>
<dbReference type="PANTHER" id="PTHR43042">
    <property type="entry name" value="SAM-DEPENDENT METHYLTRANSFERASE"/>
    <property type="match status" value="1"/>
</dbReference>
<dbReference type="GO" id="GO:0032259">
    <property type="term" value="P:methylation"/>
    <property type="evidence" value="ECO:0007669"/>
    <property type="project" value="UniProtKB-KW"/>
</dbReference>
<dbReference type="GO" id="GO:0008168">
    <property type="term" value="F:methyltransferase activity"/>
    <property type="evidence" value="ECO:0007669"/>
    <property type="project" value="UniProtKB-KW"/>
</dbReference>
<dbReference type="RefSeq" id="WP_121637705.1">
    <property type="nucleotide sequence ID" value="NZ_CP033065.1"/>
</dbReference>
<proteinExistence type="predicted"/>
<dbReference type="SUPFAM" id="SSF53335">
    <property type="entry name" value="S-adenosyl-L-methionine-dependent methyltransferases"/>
    <property type="match status" value="1"/>
</dbReference>
<keyword evidence="3" id="KW-0808">Transferase</keyword>
<evidence type="ECO:0000256" key="2">
    <source>
        <dbReference type="ARBA" id="ARBA00022603"/>
    </source>
</evidence>
<feature type="domain" description="S-adenosylmethionine-dependent methyltransferase" evidence="5">
    <location>
        <begin position="24"/>
        <end position="305"/>
    </location>
</feature>
<evidence type="ECO:0000259" key="5">
    <source>
        <dbReference type="Pfam" id="PF10672"/>
    </source>
</evidence>
<evidence type="ECO:0000256" key="3">
    <source>
        <dbReference type="ARBA" id="ARBA00022679"/>
    </source>
</evidence>
<dbReference type="Proteomes" id="UP000279995">
    <property type="component" value="Chromosome I"/>
</dbReference>
<dbReference type="EMBL" id="CP033065">
    <property type="protein sequence ID" value="AYM87046.1"/>
    <property type="molecule type" value="Genomic_DNA"/>
</dbReference>
<keyword evidence="1" id="KW-0698">rRNA processing</keyword>
<protein>
    <submittedName>
        <fullName evidence="6">Methyltransferase domain-containing protein</fullName>
    </submittedName>
</protein>
<evidence type="ECO:0000256" key="4">
    <source>
        <dbReference type="ARBA" id="ARBA00022691"/>
    </source>
</evidence>
<sequence>MTPDFSPLISALEDAPLLQNELCRVFHGRGHSVASLSHINLDFYPPSLFLISYDEIDEATLNTLTSTLWAWAQQHHPELISALVYQQRAGVQSSNRLVHGNLPSPHVVKENGIGFLVDLTSRQNTGIFPDMRSGREFVSANSKHAKVLNLFSYTCGFSLAAMQGGADHVMNMDMSKGVLKVGKQNHQLNGFDRGVSFLPHDILKSFGKLKKAAPFDLIIVDPPSFQKGSFILTKDYQKVLRRLPELLCDTTQLLLCANSPELSEDAFKALINEHTQGAIEFVERLAPTARFVEVDSNKSLKALVYKTAHTATYTNSQ</sequence>
<dbReference type="PANTHER" id="PTHR43042:SF3">
    <property type="entry name" value="RIBOSOMAL RNA LARGE SUBUNIT METHYLTRANSFERASE YWBD-RELATED"/>
    <property type="match status" value="1"/>
</dbReference>
<reference evidence="6 7" key="1">
    <citation type="submission" date="2018-10" db="EMBL/GenBank/DDBJ databases">
        <title>Complete Genome Sequence and Transcriptomic Profiles of a Marine Bacterium, Pseudoalteromonas agarivorans Hao 2018.</title>
        <authorList>
            <person name="Hao L."/>
        </authorList>
    </citation>
    <scope>NUCLEOTIDE SEQUENCE [LARGE SCALE GENOMIC DNA]</scope>
    <source>
        <strain evidence="6 7">Hao 2018</strain>
    </source>
</reference>
<dbReference type="InterPro" id="IPR029063">
    <property type="entry name" value="SAM-dependent_MTases_sf"/>
</dbReference>
<name>A0AAD0TZY4_9GAMM</name>
<gene>
    <name evidence="6" type="ORF">D9T18_10215</name>
</gene>
<evidence type="ECO:0000313" key="7">
    <source>
        <dbReference type="Proteomes" id="UP000279995"/>
    </source>
</evidence>
<dbReference type="InterPro" id="IPR019614">
    <property type="entry name" value="SAM-dep_methyl-trfase"/>
</dbReference>
<keyword evidence="2 6" id="KW-0489">Methyltransferase</keyword>
<dbReference type="CDD" id="cd02440">
    <property type="entry name" value="AdoMet_MTases"/>
    <property type="match status" value="1"/>
</dbReference>
<evidence type="ECO:0000313" key="6">
    <source>
        <dbReference type="EMBL" id="AYM87046.1"/>
    </source>
</evidence>
<dbReference type="Pfam" id="PF10672">
    <property type="entry name" value="Methyltrans_SAM"/>
    <property type="match status" value="1"/>
</dbReference>
<accession>A0AAD0TZY4</accession>
<dbReference type="Gene3D" id="3.40.50.150">
    <property type="entry name" value="Vaccinia Virus protein VP39"/>
    <property type="match status" value="1"/>
</dbReference>
<dbReference type="AlphaFoldDB" id="A0AAD0TZY4"/>
<keyword evidence="4" id="KW-0949">S-adenosyl-L-methionine</keyword>
<organism evidence="6 7">
    <name type="scientific">Pseudoalteromonas agarivorans</name>
    <dbReference type="NCBI Taxonomy" id="176102"/>
    <lineage>
        <taxon>Bacteria</taxon>
        <taxon>Pseudomonadati</taxon>
        <taxon>Pseudomonadota</taxon>
        <taxon>Gammaproteobacteria</taxon>
        <taxon>Alteromonadales</taxon>
        <taxon>Pseudoalteromonadaceae</taxon>
        <taxon>Pseudoalteromonas</taxon>
    </lineage>
</organism>